<dbReference type="GO" id="GO:0008233">
    <property type="term" value="F:peptidase activity"/>
    <property type="evidence" value="ECO:0007669"/>
    <property type="project" value="UniProtKB-KW"/>
</dbReference>
<evidence type="ECO:0000259" key="1">
    <source>
        <dbReference type="Pfam" id="PF12392"/>
    </source>
</evidence>
<proteinExistence type="predicted"/>
<organism evidence="2 3">
    <name type="scientific">[Clostridium] celerecrescens 18A</name>
    <dbReference type="NCBI Taxonomy" id="1286362"/>
    <lineage>
        <taxon>Bacteria</taxon>
        <taxon>Bacillati</taxon>
        <taxon>Bacillota</taxon>
        <taxon>Clostridia</taxon>
        <taxon>Lachnospirales</taxon>
        <taxon>Lachnospiraceae</taxon>
        <taxon>Lacrimispora</taxon>
    </lineage>
</organism>
<keyword evidence="2" id="KW-0378">Hydrolase</keyword>
<dbReference type="AlphaFoldDB" id="A0A2M8Z3B5"/>
<dbReference type="GO" id="GO:0006508">
    <property type="term" value="P:proteolysis"/>
    <property type="evidence" value="ECO:0007669"/>
    <property type="project" value="UniProtKB-KW"/>
</dbReference>
<dbReference type="EMBL" id="PGET01000001">
    <property type="protein sequence ID" value="PJJ27910.1"/>
    <property type="molecule type" value="Genomic_DNA"/>
</dbReference>
<accession>A0A2M8Z3B5</accession>
<evidence type="ECO:0000313" key="2">
    <source>
        <dbReference type="EMBL" id="PJJ27910.1"/>
    </source>
</evidence>
<dbReference type="Proteomes" id="UP000231092">
    <property type="component" value="Unassembled WGS sequence"/>
</dbReference>
<dbReference type="PANTHER" id="PTHR30217:SF10">
    <property type="entry name" value="23S RRNA 5-HYDROXYCYTIDINE C2501 SYNTHASE"/>
    <property type="match status" value="1"/>
</dbReference>
<feature type="domain" description="Peptidase U32 collagenase" evidence="1">
    <location>
        <begin position="342"/>
        <end position="449"/>
    </location>
</feature>
<comment type="caution">
    <text evidence="2">The sequence shown here is derived from an EMBL/GenBank/DDBJ whole genome shotgun (WGS) entry which is preliminary data.</text>
</comment>
<keyword evidence="2" id="KW-0645">Protease</keyword>
<sequence length="747" mass="83744">MGGRAVTSSLSSIKGNQEELVKKAVEILAPAGSFESMKAAVAAGADAVYMGGSRFGARAFAENPEEDKLLEAIDYVHLHGRKLYMTVNTLMKEQEIGELYDYLVPYYRQGLDAVIVQDMGTFRFIRENFPGLPIHASTQMTITGAYGARILKDLGADRVVTARELSLKEIAKIRDQVDVEIESFVHGALCYCYSGQCLFSSLIGGRSGNRGRCAQTCRLPYEVKREGQALGGKDDHYCLSLKDLSTLDIIPDMIEAGVYSMKIEGRMKSPRYTAGVVNIYRKYADLYLAKGREGYRVESQDKKMLLDLFDRGGQTDGYYKRQNGRDMVVWKEKPAFREGNQGLFDYLDKNFVEKQVKEPVIGTVLLEEGQMASLQLSACGHNAAVAGEIVQTAQNQPVTEEKVRKQLDKTGNTPFYFENLDIKITGNIFLPVQTLNDLRRRGLEALEYEILKDYKEKRQAVPVKAVKEAVYSQKSSSEGPELTVSLERPDCLEEAVSSPDVKRIYIDSAEFKPEQWKASVEASHRAGKECMLTMPHIFRIRAEQFFDKHLTELKAAAFDGFLIRSLEETGYLKEKEVNGTLVFDFGMYGMNNFAQEMLIELGADELTWPVELNSRDLGKLKVPGELLVYGRLPMMVTAQCLHQGMEQCDKTPVVLSLKDRLGKAFPVKNHCTFCYNSIYNSAAVSLLGLEEAVKGLSPSLLRLQFTTENKAQTKAVIQSFSDGFLYGREAKLPFEEFTRGHFKRGVE</sequence>
<protein>
    <submittedName>
        <fullName evidence="2">Putative protease</fullName>
    </submittedName>
</protein>
<evidence type="ECO:0000313" key="3">
    <source>
        <dbReference type="Proteomes" id="UP000231092"/>
    </source>
</evidence>
<dbReference type="InterPro" id="IPR020988">
    <property type="entry name" value="Pept_U32_collagenase"/>
</dbReference>
<name>A0A2M8Z3B5_9FIRM</name>
<reference evidence="2 3" key="1">
    <citation type="submission" date="2017-11" db="EMBL/GenBank/DDBJ databases">
        <title>Understudied soil microbes with underappreciated capabilities: Untangling the Clostridium saccharolyticum group.</title>
        <authorList>
            <person name="Leschine S."/>
        </authorList>
    </citation>
    <scope>NUCLEOTIDE SEQUENCE [LARGE SCALE GENOMIC DNA]</scope>
    <source>
        <strain evidence="2 3">18A</strain>
    </source>
</reference>
<dbReference type="Pfam" id="PF01136">
    <property type="entry name" value="Peptidase_U32"/>
    <property type="match status" value="1"/>
</dbReference>
<gene>
    <name evidence="2" type="ORF">H171_1392</name>
</gene>
<dbReference type="InterPro" id="IPR001539">
    <property type="entry name" value="Peptidase_U32"/>
</dbReference>
<dbReference type="Pfam" id="PF12392">
    <property type="entry name" value="DUF3656"/>
    <property type="match status" value="1"/>
</dbReference>
<dbReference type="PANTHER" id="PTHR30217">
    <property type="entry name" value="PEPTIDASE U32 FAMILY"/>
    <property type="match status" value="1"/>
</dbReference>
<dbReference type="InterPro" id="IPR051454">
    <property type="entry name" value="RNA/ubiquinone_mod_enzymes"/>
</dbReference>